<gene>
    <name evidence="2" type="ORF">K460DRAFT_249223</name>
</gene>
<sequence>KCTICAQLGHILDCCKNIQQPPCSTCTSFADLLDHKLAEQRTGHPGLEEQLKDEELRVLQEKEDHVESLKQQTQEAEQEEKRLDKILEQRKATLKTLQAEQRARAPVLEFTIKEARKSKK</sequence>
<feature type="non-terminal residue" evidence="2">
    <location>
        <position position="120"/>
    </location>
</feature>
<proteinExistence type="predicted"/>
<keyword evidence="3" id="KW-1185">Reference proteome</keyword>
<evidence type="ECO:0000256" key="1">
    <source>
        <dbReference type="SAM" id="Coils"/>
    </source>
</evidence>
<dbReference type="GeneID" id="63844626"/>
<name>A0A9P4GIT7_9PLEO</name>
<dbReference type="OrthoDB" id="10413795at2759"/>
<keyword evidence="1" id="KW-0175">Coiled coil</keyword>
<dbReference type="Proteomes" id="UP000800039">
    <property type="component" value="Unassembled WGS sequence"/>
</dbReference>
<evidence type="ECO:0000313" key="3">
    <source>
        <dbReference type="Proteomes" id="UP000800039"/>
    </source>
</evidence>
<feature type="non-terminal residue" evidence="2">
    <location>
        <position position="1"/>
    </location>
</feature>
<protein>
    <submittedName>
        <fullName evidence="2">Uncharacterized protein</fullName>
    </submittedName>
</protein>
<dbReference type="EMBL" id="ML976615">
    <property type="protein sequence ID" value="KAF1846963.1"/>
    <property type="molecule type" value="Genomic_DNA"/>
</dbReference>
<accession>A0A9P4GIT7</accession>
<organism evidence="2 3">
    <name type="scientific">Cucurbitaria berberidis CBS 394.84</name>
    <dbReference type="NCBI Taxonomy" id="1168544"/>
    <lineage>
        <taxon>Eukaryota</taxon>
        <taxon>Fungi</taxon>
        <taxon>Dikarya</taxon>
        <taxon>Ascomycota</taxon>
        <taxon>Pezizomycotina</taxon>
        <taxon>Dothideomycetes</taxon>
        <taxon>Pleosporomycetidae</taxon>
        <taxon>Pleosporales</taxon>
        <taxon>Pleosporineae</taxon>
        <taxon>Cucurbitariaceae</taxon>
        <taxon>Cucurbitaria</taxon>
    </lineage>
</organism>
<feature type="coiled-coil region" evidence="1">
    <location>
        <begin position="52"/>
        <end position="96"/>
    </location>
</feature>
<comment type="caution">
    <text evidence="2">The sequence shown here is derived from an EMBL/GenBank/DDBJ whole genome shotgun (WGS) entry which is preliminary data.</text>
</comment>
<reference evidence="2" key="1">
    <citation type="submission" date="2020-01" db="EMBL/GenBank/DDBJ databases">
        <authorList>
            <consortium name="DOE Joint Genome Institute"/>
            <person name="Haridas S."/>
            <person name="Albert R."/>
            <person name="Binder M."/>
            <person name="Bloem J."/>
            <person name="Labutti K."/>
            <person name="Salamov A."/>
            <person name="Andreopoulos B."/>
            <person name="Baker S.E."/>
            <person name="Barry K."/>
            <person name="Bills G."/>
            <person name="Bluhm B.H."/>
            <person name="Cannon C."/>
            <person name="Castanera R."/>
            <person name="Culley D.E."/>
            <person name="Daum C."/>
            <person name="Ezra D."/>
            <person name="Gonzalez J.B."/>
            <person name="Henrissat B."/>
            <person name="Kuo A."/>
            <person name="Liang C."/>
            <person name="Lipzen A."/>
            <person name="Lutzoni F."/>
            <person name="Magnuson J."/>
            <person name="Mondo S."/>
            <person name="Nolan M."/>
            <person name="Ohm R."/>
            <person name="Pangilinan J."/>
            <person name="Park H.-J."/>
            <person name="Ramirez L."/>
            <person name="Alfaro M."/>
            <person name="Sun H."/>
            <person name="Tritt A."/>
            <person name="Yoshinaga Y."/>
            <person name="Zwiers L.-H."/>
            <person name="Turgeon B.G."/>
            <person name="Goodwin S.B."/>
            <person name="Spatafora J.W."/>
            <person name="Crous P.W."/>
            <person name="Grigoriev I.V."/>
        </authorList>
    </citation>
    <scope>NUCLEOTIDE SEQUENCE</scope>
    <source>
        <strain evidence="2">CBS 394.84</strain>
    </source>
</reference>
<evidence type="ECO:0000313" key="2">
    <source>
        <dbReference type="EMBL" id="KAF1846963.1"/>
    </source>
</evidence>
<dbReference type="RefSeq" id="XP_040789526.1">
    <property type="nucleotide sequence ID" value="XM_040927373.1"/>
</dbReference>
<dbReference type="AlphaFoldDB" id="A0A9P4GIT7"/>